<evidence type="ECO:0000256" key="4">
    <source>
        <dbReference type="ARBA" id="ARBA00022679"/>
    </source>
</evidence>
<evidence type="ECO:0000256" key="2">
    <source>
        <dbReference type="ARBA" id="ARBA00005992"/>
    </source>
</evidence>
<protein>
    <submittedName>
        <fullName evidence="12">Peptidase</fullName>
    </submittedName>
</protein>
<evidence type="ECO:0000256" key="3">
    <source>
        <dbReference type="ARBA" id="ARBA00022676"/>
    </source>
</evidence>
<evidence type="ECO:0000256" key="1">
    <source>
        <dbReference type="ARBA" id="ARBA00004752"/>
    </source>
</evidence>
<dbReference type="InterPro" id="IPR038063">
    <property type="entry name" value="Transpep_catalytic_dom"/>
</dbReference>
<organism evidence="12 13">
    <name type="scientific">Oceanisphaera marina</name>
    <dbReference type="NCBI Taxonomy" id="2017550"/>
    <lineage>
        <taxon>Bacteria</taxon>
        <taxon>Pseudomonadati</taxon>
        <taxon>Pseudomonadota</taxon>
        <taxon>Gammaproteobacteria</taxon>
        <taxon>Aeromonadales</taxon>
        <taxon>Aeromonadaceae</taxon>
        <taxon>Oceanisphaera</taxon>
    </lineage>
</organism>
<gene>
    <name evidence="12" type="ORF">GCM10011502_27490</name>
</gene>
<keyword evidence="6 9" id="KW-0133">Cell shape</keyword>
<evidence type="ECO:0000313" key="12">
    <source>
        <dbReference type="EMBL" id="GGB52822.1"/>
    </source>
</evidence>
<dbReference type="InterPro" id="IPR005490">
    <property type="entry name" value="LD_TPept_cat_dom"/>
</dbReference>
<accession>A0ABQ1IUH6</accession>
<keyword evidence="4" id="KW-0808">Transferase</keyword>
<keyword evidence="13" id="KW-1185">Reference proteome</keyword>
<dbReference type="Proteomes" id="UP000646152">
    <property type="component" value="Unassembled WGS sequence"/>
</dbReference>
<name>A0ABQ1IUH6_9GAMM</name>
<dbReference type="Pfam" id="PF03734">
    <property type="entry name" value="YkuD"/>
    <property type="match status" value="1"/>
</dbReference>
<feature type="active site" description="Nucleophile" evidence="9">
    <location>
        <position position="231"/>
    </location>
</feature>
<reference evidence="13" key="1">
    <citation type="journal article" date="2019" name="Int. J. Syst. Evol. Microbiol.">
        <title>The Global Catalogue of Microorganisms (GCM) 10K type strain sequencing project: providing services to taxonomists for standard genome sequencing and annotation.</title>
        <authorList>
            <consortium name="The Broad Institute Genomics Platform"/>
            <consortium name="The Broad Institute Genome Sequencing Center for Infectious Disease"/>
            <person name="Wu L."/>
            <person name="Ma J."/>
        </authorList>
    </citation>
    <scope>NUCLEOTIDE SEQUENCE [LARGE SCALE GENOMIC DNA]</scope>
    <source>
        <strain evidence="13">CGMCC 1.15923</strain>
    </source>
</reference>
<comment type="pathway">
    <text evidence="1 9">Cell wall biogenesis; peptidoglycan biosynthesis.</text>
</comment>
<evidence type="ECO:0000256" key="5">
    <source>
        <dbReference type="ARBA" id="ARBA00022801"/>
    </source>
</evidence>
<dbReference type="SUPFAM" id="SSF141523">
    <property type="entry name" value="L,D-transpeptidase catalytic domain-like"/>
    <property type="match status" value="1"/>
</dbReference>
<evidence type="ECO:0000313" key="13">
    <source>
        <dbReference type="Proteomes" id="UP000646152"/>
    </source>
</evidence>
<feature type="domain" description="LysM" evidence="10">
    <location>
        <begin position="62"/>
        <end position="106"/>
    </location>
</feature>
<dbReference type="Gene3D" id="3.10.350.10">
    <property type="entry name" value="LysM domain"/>
    <property type="match status" value="1"/>
</dbReference>
<evidence type="ECO:0000256" key="9">
    <source>
        <dbReference type="PROSITE-ProRule" id="PRU01373"/>
    </source>
</evidence>
<dbReference type="InterPro" id="IPR036779">
    <property type="entry name" value="LysM_dom_sf"/>
</dbReference>
<proteinExistence type="inferred from homology"/>
<comment type="caution">
    <text evidence="12">The sequence shown here is derived from an EMBL/GenBank/DDBJ whole genome shotgun (WGS) entry which is preliminary data.</text>
</comment>
<dbReference type="CDD" id="cd00118">
    <property type="entry name" value="LysM"/>
    <property type="match status" value="1"/>
</dbReference>
<dbReference type="SUPFAM" id="SSF54106">
    <property type="entry name" value="LysM domain"/>
    <property type="match status" value="1"/>
</dbReference>
<dbReference type="PANTHER" id="PTHR30582">
    <property type="entry name" value="L,D-TRANSPEPTIDASE"/>
    <property type="match status" value="1"/>
</dbReference>
<comment type="similarity">
    <text evidence="2">Belongs to the YkuD family.</text>
</comment>
<dbReference type="InterPro" id="IPR050979">
    <property type="entry name" value="LD-transpeptidase"/>
</dbReference>
<keyword evidence="5" id="KW-0378">Hydrolase</keyword>
<dbReference type="PROSITE" id="PS52029">
    <property type="entry name" value="LD_TPASE"/>
    <property type="match status" value="1"/>
</dbReference>
<dbReference type="SMART" id="SM00257">
    <property type="entry name" value="LysM"/>
    <property type="match status" value="1"/>
</dbReference>
<dbReference type="PANTHER" id="PTHR30582:SF24">
    <property type="entry name" value="L,D-TRANSPEPTIDASE ERFK_SRFK-RELATED"/>
    <property type="match status" value="1"/>
</dbReference>
<dbReference type="InterPro" id="IPR018392">
    <property type="entry name" value="LysM"/>
</dbReference>
<evidence type="ECO:0000259" key="11">
    <source>
        <dbReference type="PROSITE" id="PS52029"/>
    </source>
</evidence>
<evidence type="ECO:0000256" key="6">
    <source>
        <dbReference type="ARBA" id="ARBA00022960"/>
    </source>
</evidence>
<keyword evidence="7 9" id="KW-0573">Peptidoglycan synthesis</keyword>
<dbReference type="Gene3D" id="2.40.440.10">
    <property type="entry name" value="L,D-transpeptidase catalytic domain-like"/>
    <property type="match status" value="1"/>
</dbReference>
<dbReference type="PROSITE" id="PS51782">
    <property type="entry name" value="LYSM"/>
    <property type="match status" value="1"/>
</dbReference>
<dbReference type="EMBL" id="BMKE01000029">
    <property type="protein sequence ID" value="GGB52822.1"/>
    <property type="molecule type" value="Genomic_DNA"/>
</dbReference>
<dbReference type="Pfam" id="PF01476">
    <property type="entry name" value="LysM"/>
    <property type="match status" value="1"/>
</dbReference>
<evidence type="ECO:0000256" key="7">
    <source>
        <dbReference type="ARBA" id="ARBA00022984"/>
    </source>
</evidence>
<keyword evidence="8 9" id="KW-0961">Cell wall biogenesis/degradation</keyword>
<keyword evidence="3" id="KW-0328">Glycosyltransferase</keyword>
<feature type="active site" description="Proton donor/acceptor" evidence="9">
    <location>
        <position position="215"/>
    </location>
</feature>
<feature type="domain" description="L,D-TPase catalytic" evidence="11">
    <location>
        <begin position="118"/>
        <end position="255"/>
    </location>
</feature>
<dbReference type="CDD" id="cd16913">
    <property type="entry name" value="YkuD_like"/>
    <property type="match status" value="1"/>
</dbReference>
<evidence type="ECO:0000256" key="8">
    <source>
        <dbReference type="ARBA" id="ARBA00023316"/>
    </source>
</evidence>
<evidence type="ECO:0000259" key="10">
    <source>
        <dbReference type="PROSITE" id="PS51782"/>
    </source>
</evidence>
<sequence length="324" mass="35866">MYLDALTDLARQYDKDDFCENFIMKKLSILLLALLMPATSALANITPLPLPENKGQPVGQILLHTAQEGDTLASLARYYGVSPILMLAANPDQDLFLLKPGQELVIPNQLLLPRADTKGIVINLAELRLYYYPEDGSDVYVFPIGIGRVGRATPEMTTSISQMRKNPTWTPTTTTRREYEKMGKPLPAVVPAGPDNPLGQYAMRLAYGSGEYLIHGTNDPLDVGLRASAGCIRMYPEHVEWLFAQVDKGVQVQIVNQALKVSTDEYGQTFIESHEPLTPEGLADDRPLDMSKLTPLIEQGANRELIEQIISHRQGMPQLVGQLP</sequence>